<evidence type="ECO:0000256" key="11">
    <source>
        <dbReference type="SAM" id="MobiDB-lite"/>
    </source>
</evidence>
<dbReference type="Pfam" id="PF00098">
    <property type="entry name" value="zf-CCHC"/>
    <property type="match status" value="3"/>
</dbReference>
<feature type="region of interest" description="Disordered" evidence="11">
    <location>
        <begin position="528"/>
        <end position="550"/>
    </location>
</feature>
<feature type="domain" description="CCHC-type" evidence="12">
    <location>
        <begin position="556"/>
        <end position="571"/>
    </location>
</feature>
<feature type="domain" description="CCHC-type" evidence="12">
    <location>
        <begin position="635"/>
        <end position="650"/>
    </location>
</feature>
<name>C5M019_PERM5</name>
<feature type="domain" description="CCHC-type" evidence="12">
    <location>
        <begin position="391"/>
        <end position="407"/>
    </location>
</feature>
<organism evidence="14">
    <name type="scientific">Perkinsus marinus (strain ATCC 50983 / TXsc)</name>
    <dbReference type="NCBI Taxonomy" id="423536"/>
    <lineage>
        <taxon>Eukaryota</taxon>
        <taxon>Sar</taxon>
        <taxon>Alveolata</taxon>
        <taxon>Perkinsozoa</taxon>
        <taxon>Perkinsea</taxon>
        <taxon>Perkinsida</taxon>
        <taxon>Perkinsidae</taxon>
        <taxon>Perkinsus</taxon>
    </lineage>
</organism>
<feature type="domain" description="CCHC-type" evidence="12">
    <location>
        <begin position="443"/>
        <end position="459"/>
    </location>
</feature>
<dbReference type="Proteomes" id="UP000007800">
    <property type="component" value="Unassembled WGS sequence"/>
</dbReference>
<comment type="subunit">
    <text evidence="9">Microtubule inner protein component of sperm flagellar doublet microtubules.</text>
</comment>
<evidence type="ECO:0000256" key="1">
    <source>
        <dbReference type="ARBA" id="ARBA00004611"/>
    </source>
</evidence>
<dbReference type="SMART" id="SM00343">
    <property type="entry name" value="ZnF_C2HC"/>
    <property type="match status" value="9"/>
</dbReference>
<dbReference type="InParanoid" id="C5M019"/>
<protein>
    <submittedName>
        <fullName evidence="13">Cellular nucleic acid binding protein, putative</fullName>
    </submittedName>
</protein>
<evidence type="ECO:0000259" key="12">
    <source>
        <dbReference type="PROSITE" id="PS50158"/>
    </source>
</evidence>
<evidence type="ECO:0000256" key="4">
    <source>
        <dbReference type="ARBA" id="ARBA00022846"/>
    </source>
</evidence>
<dbReference type="PANTHER" id="PTHR14517">
    <property type="entry name" value="RIB43A-RELATED"/>
    <property type="match status" value="1"/>
</dbReference>
<sequence length="680" mass="75858">MARIAPPEPLPRVTARPEFVGIDQRLAAKVASMRQRESSRRQRFFDAKVRTIGVDRPCLDGQVIEKMARLRAERDREEAVEREVMKAHEDLTRGEMERHNARRVTQAEMRAYLGKQVSERLHREAARKDPPVPEYGPSSVQVLAGEDDGKALRDREQQRQQRDALEQQMFENAIRNNKISEIESRPSKAYGDLAGPKEEIAARARRMARETFEANQRLAAEAALRRLAERNAEEAAGKAMLEYMSDEQRFINEPPTERLDAGRRYRKDGYRGAPPDAEEKLKEFRDGQVEAARRQLKAEETAASMEAARRERERWNAVRDMARQYRTRSIALKGLAGENVKAAAEVKEAPPLVTVKGEVNDEFFEQFGNVVLASMLGKRERSRSRDATVGRCANCGGRGHEASLCPSPIMDEPEGTVSEVHPTTPDGEVEGPASEYRQPFNGKCANCFRFGHRARECPNLTTCAKCFQAAACPNAIMCDKCGKPGHPAVWCGVICRNCGQEGHMIRQCPMPQVCRNCGQPGHKAGECPNPPSRYETKEADPNENPMTSGRHGPVQCLQCLQYGHIARDCPNPRVCHRCRCGVAGHESRQCPHPVLASQILPNRGILPEKNPIPGADSTEGGVVSSSRSVNSNIQCLQCLQYGHISKDCPNARACYRCGQPGHESRQCPLVNYQVSLEAPL</sequence>
<feature type="domain" description="CCHC-type" evidence="12">
    <location>
        <begin position="654"/>
        <end position="668"/>
    </location>
</feature>
<keyword evidence="14" id="KW-1185">Reference proteome</keyword>
<keyword evidence="3" id="KW-0963">Cytoplasm</keyword>
<keyword evidence="10" id="KW-0479">Metal-binding</keyword>
<evidence type="ECO:0000256" key="9">
    <source>
        <dbReference type="ARBA" id="ARBA00046435"/>
    </source>
</evidence>
<dbReference type="InterPro" id="IPR001878">
    <property type="entry name" value="Znf_CCHC"/>
</dbReference>
<comment type="subcellular location">
    <subcellularLocation>
        <location evidence="1">Cytoplasm</location>
        <location evidence="1">Cytoskeleton</location>
        <location evidence="1">Flagellum axoneme</location>
    </subcellularLocation>
</comment>
<evidence type="ECO:0000313" key="14">
    <source>
        <dbReference type="Proteomes" id="UP000007800"/>
    </source>
</evidence>
<dbReference type="Pfam" id="PF05914">
    <property type="entry name" value="RIB43A"/>
    <property type="match status" value="1"/>
</dbReference>
<evidence type="ECO:0000256" key="3">
    <source>
        <dbReference type="ARBA" id="ARBA00022490"/>
    </source>
</evidence>
<keyword evidence="7" id="KW-0206">Cytoskeleton</keyword>
<feature type="compositionally biased region" description="Basic and acidic residues" evidence="11">
    <location>
        <begin position="122"/>
        <end position="131"/>
    </location>
</feature>
<dbReference type="PROSITE" id="PS50158">
    <property type="entry name" value="ZF_CCHC"/>
    <property type="match status" value="7"/>
</dbReference>
<dbReference type="InterPro" id="IPR036875">
    <property type="entry name" value="Znf_CCHC_sf"/>
</dbReference>
<evidence type="ECO:0000256" key="5">
    <source>
        <dbReference type="ARBA" id="ARBA00023054"/>
    </source>
</evidence>
<evidence type="ECO:0000256" key="8">
    <source>
        <dbReference type="ARBA" id="ARBA00023273"/>
    </source>
</evidence>
<reference evidence="13 14" key="1">
    <citation type="submission" date="2008-07" db="EMBL/GenBank/DDBJ databases">
        <authorList>
            <person name="El-Sayed N."/>
            <person name="Caler E."/>
            <person name="Inman J."/>
            <person name="Amedeo P."/>
            <person name="Hass B."/>
            <person name="Wortman J."/>
        </authorList>
    </citation>
    <scope>NUCLEOTIDE SEQUENCE [LARGE SCALE GENOMIC DNA]</scope>
    <source>
        <strain evidence="14">ATCC 50983 / TXsc</strain>
    </source>
</reference>
<feature type="region of interest" description="Disordered" evidence="11">
    <location>
        <begin position="122"/>
        <end position="141"/>
    </location>
</feature>
<evidence type="ECO:0000256" key="6">
    <source>
        <dbReference type="ARBA" id="ARBA00023069"/>
    </source>
</evidence>
<dbReference type="GeneID" id="9036959"/>
<evidence type="ECO:0000256" key="7">
    <source>
        <dbReference type="ARBA" id="ARBA00023212"/>
    </source>
</evidence>
<dbReference type="RefSeq" id="XP_002764960.1">
    <property type="nucleotide sequence ID" value="XM_002764914.1"/>
</dbReference>
<keyword evidence="4" id="KW-0282">Flagellum</keyword>
<keyword evidence="5" id="KW-0175">Coiled coil</keyword>
<dbReference type="Gene3D" id="4.10.60.10">
    <property type="entry name" value="Zinc finger, CCHC-type"/>
    <property type="match status" value="4"/>
</dbReference>
<gene>
    <name evidence="13" type="ORF">Pmar_PMAR009636</name>
</gene>
<dbReference type="GO" id="GO:0008270">
    <property type="term" value="F:zinc ion binding"/>
    <property type="evidence" value="ECO:0007669"/>
    <property type="project" value="UniProtKB-KW"/>
</dbReference>
<accession>C5M019</accession>
<dbReference type="EMBL" id="GG686998">
    <property type="protein sequence ID" value="EEQ97677.1"/>
    <property type="molecule type" value="Genomic_DNA"/>
</dbReference>
<feature type="domain" description="CCHC-type" evidence="12">
    <location>
        <begin position="514"/>
        <end position="529"/>
    </location>
</feature>
<evidence type="ECO:0000256" key="10">
    <source>
        <dbReference type="PROSITE-ProRule" id="PRU00047"/>
    </source>
</evidence>
<evidence type="ECO:0000313" key="13">
    <source>
        <dbReference type="EMBL" id="EEQ97677.1"/>
    </source>
</evidence>
<dbReference type="InterPro" id="IPR008805">
    <property type="entry name" value="RIB43A"/>
</dbReference>
<dbReference type="SUPFAM" id="SSF57756">
    <property type="entry name" value="Retrovirus zinc finger-like domains"/>
    <property type="match status" value="4"/>
</dbReference>
<comment type="similarity">
    <text evidence="2">Belongs to the RIB43A family.</text>
</comment>
<feature type="domain" description="CCHC-type" evidence="12">
    <location>
        <begin position="495"/>
        <end position="509"/>
    </location>
</feature>
<dbReference type="OrthoDB" id="313546at2759"/>
<dbReference type="PANTHER" id="PTHR14517:SF6">
    <property type="entry name" value="RE41410P"/>
    <property type="match status" value="1"/>
</dbReference>
<keyword evidence="10" id="KW-0863">Zinc-finger</keyword>
<keyword evidence="6" id="KW-0969">Cilium</keyword>
<dbReference type="AlphaFoldDB" id="C5M019"/>
<keyword evidence="8" id="KW-0966">Cell projection</keyword>
<proteinExistence type="inferred from homology"/>
<keyword evidence="10" id="KW-0862">Zinc</keyword>
<dbReference type="GO" id="GO:0003676">
    <property type="term" value="F:nucleic acid binding"/>
    <property type="evidence" value="ECO:0007669"/>
    <property type="project" value="InterPro"/>
</dbReference>
<evidence type="ECO:0000256" key="2">
    <source>
        <dbReference type="ARBA" id="ARBA00006875"/>
    </source>
</evidence>